<dbReference type="EMBL" id="JBHSDT010000008">
    <property type="protein sequence ID" value="MFC4403643.1"/>
    <property type="molecule type" value="Genomic_DNA"/>
</dbReference>
<evidence type="ECO:0000256" key="6">
    <source>
        <dbReference type="ARBA" id="ARBA00022842"/>
    </source>
</evidence>
<keyword evidence="6" id="KW-0460">Magnesium</keyword>
<evidence type="ECO:0000256" key="7">
    <source>
        <dbReference type="ARBA" id="ARBA00033711"/>
    </source>
</evidence>
<dbReference type="InterPro" id="IPR036702">
    <property type="entry name" value="ComB-like_sf"/>
</dbReference>
<evidence type="ECO:0000256" key="3">
    <source>
        <dbReference type="ARBA" id="ARBA00012953"/>
    </source>
</evidence>
<dbReference type="RefSeq" id="WP_390252176.1">
    <property type="nucleotide sequence ID" value="NZ_JBHSDT010000008.1"/>
</dbReference>
<dbReference type="Gene3D" id="3.90.1560.10">
    <property type="entry name" value="ComB-like"/>
    <property type="match status" value="1"/>
</dbReference>
<gene>
    <name evidence="8" type="ORF">ACFOY7_11245</name>
</gene>
<reference evidence="9" key="1">
    <citation type="journal article" date="2019" name="Int. J. Syst. Evol. Microbiol.">
        <title>The Global Catalogue of Microorganisms (GCM) 10K type strain sequencing project: providing services to taxonomists for standard genome sequencing and annotation.</title>
        <authorList>
            <consortium name="The Broad Institute Genomics Platform"/>
            <consortium name="The Broad Institute Genome Sequencing Center for Infectious Disease"/>
            <person name="Wu L."/>
            <person name="Ma J."/>
        </authorList>
    </citation>
    <scope>NUCLEOTIDE SEQUENCE [LARGE SCALE GENOMIC DNA]</scope>
    <source>
        <strain evidence="9">CCUG 37865</strain>
    </source>
</reference>
<name>A0ABV8WXD2_9BACI</name>
<keyword evidence="5" id="KW-0378">Hydrolase</keyword>
<comment type="cofactor">
    <cofactor evidence="1">
        <name>Mg(2+)</name>
        <dbReference type="ChEBI" id="CHEBI:18420"/>
    </cofactor>
</comment>
<keyword evidence="9" id="KW-1185">Reference proteome</keyword>
<dbReference type="PANTHER" id="PTHR37311">
    <property type="entry name" value="2-PHOSPHOSULFOLACTATE PHOSPHATASE-RELATED"/>
    <property type="match status" value="1"/>
</dbReference>
<evidence type="ECO:0000313" key="9">
    <source>
        <dbReference type="Proteomes" id="UP001595882"/>
    </source>
</evidence>
<dbReference type="SUPFAM" id="SSF142823">
    <property type="entry name" value="ComB-like"/>
    <property type="match status" value="1"/>
</dbReference>
<accession>A0ABV8WXD2</accession>
<dbReference type="Pfam" id="PF04029">
    <property type="entry name" value="2-ph_phosp"/>
    <property type="match status" value="1"/>
</dbReference>
<dbReference type="InterPro" id="IPR005238">
    <property type="entry name" value="ComB-like"/>
</dbReference>
<dbReference type="EC" id="3.1.3.71" evidence="3"/>
<organism evidence="8 9">
    <name type="scientific">Gracilibacillus xinjiangensis</name>
    <dbReference type="NCBI Taxonomy" id="1193282"/>
    <lineage>
        <taxon>Bacteria</taxon>
        <taxon>Bacillati</taxon>
        <taxon>Bacillota</taxon>
        <taxon>Bacilli</taxon>
        <taxon>Bacillales</taxon>
        <taxon>Bacillaceae</taxon>
        <taxon>Gracilibacillus</taxon>
    </lineage>
</organism>
<evidence type="ECO:0000256" key="5">
    <source>
        <dbReference type="ARBA" id="ARBA00022801"/>
    </source>
</evidence>
<sequence>MPIQIHQGRNRNREKVNITIVIDVIRAFTVAHYAFIKGANRIYLVETVEQAFQLKNNNPDYLLAGEVNGYPIEGFDLDNSPFHIAQKDLTGNIIVQRTTNGVRATLNWLDSEHLFVTGFSNARKTAEFIKENHMKEDIEINIVASHPTGDDDYACAVYIKHILEENADQISIHEVKQRILTSHVAERFFDEENHEFIKEDVLYCVKELDTDFVMKVNSISEIPMIERVQVC</sequence>
<evidence type="ECO:0000256" key="1">
    <source>
        <dbReference type="ARBA" id="ARBA00001946"/>
    </source>
</evidence>
<dbReference type="PANTHER" id="PTHR37311:SF1">
    <property type="entry name" value="2-PHOSPHOSULFOLACTATE PHOSPHATASE-RELATED"/>
    <property type="match status" value="1"/>
</dbReference>
<comment type="similarity">
    <text evidence="2">Belongs to the ComB family.</text>
</comment>
<proteinExistence type="inferred from homology"/>
<evidence type="ECO:0000256" key="4">
    <source>
        <dbReference type="ARBA" id="ARBA00021948"/>
    </source>
</evidence>
<comment type="caution">
    <text evidence="8">The sequence shown here is derived from an EMBL/GenBank/DDBJ whole genome shotgun (WGS) entry which is preliminary data.</text>
</comment>
<evidence type="ECO:0000256" key="2">
    <source>
        <dbReference type="ARBA" id="ARBA00009997"/>
    </source>
</evidence>
<dbReference type="Proteomes" id="UP001595882">
    <property type="component" value="Unassembled WGS sequence"/>
</dbReference>
<evidence type="ECO:0000313" key="8">
    <source>
        <dbReference type="EMBL" id="MFC4403643.1"/>
    </source>
</evidence>
<comment type="catalytic activity">
    <reaction evidence="7">
        <text>(2R)-O-phospho-3-sulfolactate + H2O = (2R)-3-sulfolactate + phosphate</text>
        <dbReference type="Rhea" id="RHEA:23416"/>
        <dbReference type="ChEBI" id="CHEBI:15377"/>
        <dbReference type="ChEBI" id="CHEBI:15597"/>
        <dbReference type="ChEBI" id="CHEBI:43474"/>
        <dbReference type="ChEBI" id="CHEBI:58738"/>
        <dbReference type="EC" id="3.1.3.71"/>
    </reaction>
</comment>
<protein>
    <recommendedName>
        <fullName evidence="4">Probable 2-phosphosulfolactate phosphatase</fullName>
        <ecNumber evidence="3">3.1.3.71</ecNumber>
    </recommendedName>
</protein>